<feature type="chain" id="PRO_5012623057" description="EF-hand domain-containing protein" evidence="2">
    <location>
        <begin position="23"/>
        <end position="109"/>
    </location>
</feature>
<feature type="domain" description="EF-hand" evidence="3">
    <location>
        <begin position="39"/>
        <end position="64"/>
    </location>
</feature>
<keyword evidence="5" id="KW-1185">Reference proteome</keyword>
<reference evidence="4 5" key="1">
    <citation type="journal article" date="2017" name="Nat. Ecol. Evol.">
        <title>Scallop genome provides insights into evolution of bilaterian karyotype and development.</title>
        <authorList>
            <person name="Wang S."/>
            <person name="Zhang J."/>
            <person name="Jiao W."/>
            <person name="Li J."/>
            <person name="Xun X."/>
            <person name="Sun Y."/>
            <person name="Guo X."/>
            <person name="Huan P."/>
            <person name="Dong B."/>
            <person name="Zhang L."/>
            <person name="Hu X."/>
            <person name="Sun X."/>
            <person name="Wang J."/>
            <person name="Zhao C."/>
            <person name="Wang Y."/>
            <person name="Wang D."/>
            <person name="Huang X."/>
            <person name="Wang R."/>
            <person name="Lv J."/>
            <person name="Li Y."/>
            <person name="Zhang Z."/>
            <person name="Liu B."/>
            <person name="Lu W."/>
            <person name="Hui Y."/>
            <person name="Liang J."/>
            <person name="Zhou Z."/>
            <person name="Hou R."/>
            <person name="Li X."/>
            <person name="Liu Y."/>
            <person name="Li H."/>
            <person name="Ning X."/>
            <person name="Lin Y."/>
            <person name="Zhao L."/>
            <person name="Xing Q."/>
            <person name="Dou J."/>
            <person name="Li Y."/>
            <person name="Mao J."/>
            <person name="Guo H."/>
            <person name="Dou H."/>
            <person name="Li T."/>
            <person name="Mu C."/>
            <person name="Jiang W."/>
            <person name="Fu Q."/>
            <person name="Fu X."/>
            <person name="Miao Y."/>
            <person name="Liu J."/>
            <person name="Yu Q."/>
            <person name="Li R."/>
            <person name="Liao H."/>
            <person name="Li X."/>
            <person name="Kong Y."/>
            <person name="Jiang Z."/>
            <person name="Chourrout D."/>
            <person name="Li R."/>
            <person name="Bao Z."/>
        </authorList>
    </citation>
    <scope>NUCLEOTIDE SEQUENCE [LARGE SCALE GENOMIC DNA]</scope>
    <source>
        <strain evidence="4 5">PY_sf001</strain>
    </source>
</reference>
<gene>
    <name evidence="4" type="ORF">KP79_PYT01168</name>
</gene>
<protein>
    <recommendedName>
        <fullName evidence="3">EF-hand domain-containing protein</fullName>
    </recommendedName>
</protein>
<accession>A0A210QII2</accession>
<dbReference type="AlphaFoldDB" id="A0A210QII2"/>
<dbReference type="InterPro" id="IPR002048">
    <property type="entry name" value="EF_hand_dom"/>
</dbReference>
<name>A0A210QII2_MIZYE</name>
<dbReference type="PROSITE" id="PS50222">
    <property type="entry name" value="EF_HAND_2"/>
    <property type="match status" value="1"/>
</dbReference>
<evidence type="ECO:0000313" key="5">
    <source>
        <dbReference type="Proteomes" id="UP000242188"/>
    </source>
</evidence>
<keyword evidence="1" id="KW-0106">Calcium</keyword>
<evidence type="ECO:0000256" key="1">
    <source>
        <dbReference type="ARBA" id="ARBA00022837"/>
    </source>
</evidence>
<evidence type="ECO:0000313" key="4">
    <source>
        <dbReference type="EMBL" id="OWF48598.1"/>
    </source>
</evidence>
<evidence type="ECO:0000256" key="2">
    <source>
        <dbReference type="SAM" id="SignalP"/>
    </source>
</evidence>
<dbReference type="InterPro" id="IPR011992">
    <property type="entry name" value="EF-hand-dom_pair"/>
</dbReference>
<proteinExistence type="predicted"/>
<dbReference type="Proteomes" id="UP000242188">
    <property type="component" value="Unassembled WGS sequence"/>
</dbReference>
<dbReference type="InterPro" id="IPR018247">
    <property type="entry name" value="EF_Hand_1_Ca_BS"/>
</dbReference>
<organism evidence="4 5">
    <name type="scientific">Mizuhopecten yessoensis</name>
    <name type="common">Japanese scallop</name>
    <name type="synonym">Patinopecten yessoensis</name>
    <dbReference type="NCBI Taxonomy" id="6573"/>
    <lineage>
        <taxon>Eukaryota</taxon>
        <taxon>Metazoa</taxon>
        <taxon>Spiralia</taxon>
        <taxon>Lophotrochozoa</taxon>
        <taxon>Mollusca</taxon>
        <taxon>Bivalvia</taxon>
        <taxon>Autobranchia</taxon>
        <taxon>Pteriomorphia</taxon>
        <taxon>Pectinida</taxon>
        <taxon>Pectinoidea</taxon>
        <taxon>Pectinidae</taxon>
        <taxon>Mizuhopecten</taxon>
    </lineage>
</organism>
<dbReference type="Pfam" id="PF13499">
    <property type="entry name" value="EF-hand_7"/>
    <property type="match status" value="1"/>
</dbReference>
<feature type="signal peptide" evidence="2">
    <location>
        <begin position="1"/>
        <end position="22"/>
    </location>
</feature>
<comment type="caution">
    <text evidence="4">The sequence shown here is derived from an EMBL/GenBank/DDBJ whole genome shotgun (WGS) entry which is preliminary data.</text>
</comment>
<dbReference type="PROSITE" id="PS00018">
    <property type="entry name" value="EF_HAND_1"/>
    <property type="match status" value="1"/>
</dbReference>
<evidence type="ECO:0000259" key="3">
    <source>
        <dbReference type="PROSITE" id="PS50222"/>
    </source>
</evidence>
<keyword evidence="2" id="KW-0732">Signal</keyword>
<dbReference type="SUPFAM" id="SSF47473">
    <property type="entry name" value="EF-hand"/>
    <property type="match status" value="1"/>
</dbReference>
<dbReference type="GO" id="GO:0005509">
    <property type="term" value="F:calcium ion binding"/>
    <property type="evidence" value="ECO:0007669"/>
    <property type="project" value="InterPro"/>
</dbReference>
<dbReference type="EMBL" id="NEDP02003481">
    <property type="protein sequence ID" value="OWF48598.1"/>
    <property type="molecule type" value="Genomic_DNA"/>
</dbReference>
<dbReference type="OrthoDB" id="10346238at2759"/>
<dbReference type="Gene3D" id="1.10.238.10">
    <property type="entry name" value="EF-hand"/>
    <property type="match status" value="1"/>
</dbReference>
<sequence>METMSAWFLLLICIGHVAVCDGKAELLENGAVSVPCSLEAYDADGDGLITETEVEDFFLENHSDVVAELWRESFFVQFDLNHDHLIQVEEFYLDKAYQEDCILSVLMKG</sequence>